<dbReference type="RefSeq" id="WP_150354502.1">
    <property type="nucleotide sequence ID" value="NZ_RZNZ01000016.1"/>
</dbReference>
<dbReference type="EMBL" id="RZOA01000017">
    <property type="protein sequence ID" value="KAA8822352.1"/>
    <property type="molecule type" value="Genomic_DNA"/>
</dbReference>
<evidence type="ECO:0000313" key="3">
    <source>
        <dbReference type="EMBL" id="KAA8822352.1"/>
    </source>
</evidence>
<dbReference type="EMBL" id="RZNZ01000016">
    <property type="protein sequence ID" value="KAA8818239.1"/>
    <property type="molecule type" value="Genomic_DNA"/>
</dbReference>
<evidence type="ECO:0000313" key="4">
    <source>
        <dbReference type="Proteomes" id="UP000345527"/>
    </source>
</evidence>
<dbReference type="Proteomes" id="UP000374630">
    <property type="component" value="Unassembled WGS sequence"/>
</dbReference>
<gene>
    <name evidence="3" type="ORF">EM848_08470</name>
    <name evidence="2" type="ORF">EMO90_10435</name>
</gene>
<evidence type="ECO:0000313" key="2">
    <source>
        <dbReference type="EMBL" id="KAA8818239.1"/>
    </source>
</evidence>
<reference evidence="4 5" key="1">
    <citation type="journal article" date="2019" name="Syst. Appl. Microbiol.">
        <title>Characterization of Bifidobacterium species in feaces of the Egyptian fruit bat: Description of B. vespertilionis sp. nov. and B. rousetti sp. nov.</title>
        <authorList>
            <person name="Modesto M."/>
            <person name="Satti M."/>
            <person name="Watanabe K."/>
            <person name="Puglisi E."/>
            <person name="Morelli L."/>
            <person name="Huang C.-H."/>
            <person name="Liou J.-S."/>
            <person name="Miyashita M."/>
            <person name="Tamura T."/>
            <person name="Saito S."/>
            <person name="Mori K."/>
            <person name="Huang L."/>
            <person name="Sciavilla P."/>
            <person name="Sandri C."/>
            <person name="Spiezio C."/>
            <person name="Vitali F."/>
            <person name="Cavalieri D."/>
            <person name="Perpetuini G."/>
            <person name="Tofalo R."/>
            <person name="Bonetti A."/>
            <person name="Arita M."/>
            <person name="Mattarelli P."/>
        </authorList>
    </citation>
    <scope>NUCLEOTIDE SEQUENCE [LARGE SCALE GENOMIC DNA]</scope>
    <source>
        <strain evidence="2 5">RST16</strain>
        <strain evidence="3 4">RST8</strain>
    </source>
</reference>
<sequence length="107" mass="11330">MNRKVVSATAAVLAASLTLAVGVQTAQAGSGQLNNANIIAAWNWNGTRSDASSYSAKYEHYAYARQDAPSNFAVDNQVKGRHAAAAVWNGNWASTEYDYAVAGLGHR</sequence>
<keyword evidence="1" id="KW-0732">Signal</keyword>
<proteinExistence type="predicted"/>
<feature type="chain" id="PRO_5030132071" description="Lactococcin 972 family bacteriocin" evidence="1">
    <location>
        <begin position="29"/>
        <end position="107"/>
    </location>
</feature>
<keyword evidence="5" id="KW-1185">Reference proteome</keyword>
<accession>A0A5J5E065</accession>
<feature type="signal peptide" evidence="1">
    <location>
        <begin position="1"/>
        <end position="28"/>
    </location>
</feature>
<evidence type="ECO:0000256" key="1">
    <source>
        <dbReference type="SAM" id="SignalP"/>
    </source>
</evidence>
<dbReference type="AlphaFoldDB" id="A0A5J5E065"/>
<protein>
    <recommendedName>
        <fullName evidence="6">Lactococcin 972 family bacteriocin</fullName>
    </recommendedName>
</protein>
<evidence type="ECO:0008006" key="6">
    <source>
        <dbReference type="Google" id="ProtNLM"/>
    </source>
</evidence>
<evidence type="ECO:0000313" key="5">
    <source>
        <dbReference type="Proteomes" id="UP000374630"/>
    </source>
</evidence>
<organism evidence="3 4">
    <name type="scientific">Bifidobacterium vespertilionis</name>
    <dbReference type="NCBI Taxonomy" id="2562524"/>
    <lineage>
        <taxon>Bacteria</taxon>
        <taxon>Bacillati</taxon>
        <taxon>Actinomycetota</taxon>
        <taxon>Actinomycetes</taxon>
        <taxon>Bifidobacteriales</taxon>
        <taxon>Bifidobacteriaceae</taxon>
        <taxon>Bifidobacterium</taxon>
    </lineage>
</organism>
<dbReference type="Proteomes" id="UP000345527">
    <property type="component" value="Unassembled WGS sequence"/>
</dbReference>
<comment type="caution">
    <text evidence="3">The sequence shown here is derived from an EMBL/GenBank/DDBJ whole genome shotgun (WGS) entry which is preliminary data.</text>
</comment>
<name>A0A5J5E065_9BIFI</name>